<dbReference type="PRINTS" id="PR00387">
    <property type="entry name" value="PDIESTERASE1"/>
</dbReference>
<keyword evidence="1 5" id="KW-0479">Metal-binding</keyword>
<feature type="domain" description="PDEase" evidence="7">
    <location>
        <begin position="126"/>
        <end position="483"/>
    </location>
</feature>
<dbReference type="PROSITE" id="PS51845">
    <property type="entry name" value="PDEASE_I_2"/>
    <property type="match status" value="1"/>
</dbReference>
<evidence type="ECO:0000313" key="9">
    <source>
        <dbReference type="Proteomes" id="UP001178507"/>
    </source>
</evidence>
<dbReference type="PANTHER" id="PTHR11347">
    <property type="entry name" value="CYCLIC NUCLEOTIDE PHOSPHODIESTERASE"/>
    <property type="match status" value="1"/>
</dbReference>
<dbReference type="GO" id="GO:0007165">
    <property type="term" value="P:signal transduction"/>
    <property type="evidence" value="ECO:0007669"/>
    <property type="project" value="InterPro"/>
</dbReference>
<keyword evidence="9" id="KW-1185">Reference proteome</keyword>
<dbReference type="GO" id="GO:0046872">
    <property type="term" value="F:metal ion binding"/>
    <property type="evidence" value="ECO:0007669"/>
    <property type="project" value="UniProtKB-KW"/>
</dbReference>
<feature type="binding site" evidence="4">
    <location>
        <position position="440"/>
    </location>
    <ligand>
        <name>AMP</name>
        <dbReference type="ChEBI" id="CHEBI:456215"/>
    </ligand>
</feature>
<feature type="binding site" evidence="5">
    <location>
        <position position="225"/>
    </location>
    <ligand>
        <name>Zn(2+)</name>
        <dbReference type="ChEBI" id="CHEBI:29105"/>
        <label>1</label>
    </ligand>
</feature>
<feature type="binding site" evidence="4">
    <location>
        <position position="387"/>
    </location>
    <ligand>
        <name>AMP</name>
        <dbReference type="ChEBI" id="CHEBI:456215"/>
    </ligand>
</feature>
<sequence length="502" mass="56449">MSSLEQPRQMHKHKTTSERLLISVRSKLGEALEVNGVPQAASELIQEAEALLRKGEQHLAKPRLASISGEDIFQGADEHARRYLLQTFTELDLGAAAGHQATSPMRRSQVLSNVSIDIPPDGSVISPSSPKTVAQQALHAFSVQEALHKAGAFDFDAIAFAALPEVQGQPITLLGNYMLSSSGYISLLQETGWLSQGDFEGRLTRFLTEIDRRYRPEAIYHSSAHATDVMATICWFLRLPYFSERSSILDYTLSVIAGAVHDVGHPGFNNDFQKTTFSDLALRYNDKSVLENFHVATAFELMRDDADCNWFELLNTEYTENEEETVNLQQYVRRMLVSIVLGTDMAKHNRHMKHLTSVVEAEAVELRGQEAMDRTVFLLTAMVHAADISNPCKPRKIMLDWTERVNLEFWAQGDEEQRLNLPISRMCDRTAGFNAVPAGQIAFIKFVCEPYFGLLARLCPEAEECTSSLAENRKYWEEKDKEKATFDDLFRKPPPPPPPTKV</sequence>
<dbReference type="Pfam" id="PF00233">
    <property type="entry name" value="PDEase_I"/>
    <property type="match status" value="1"/>
</dbReference>
<comment type="cofactor">
    <cofactor evidence="6">
        <name>a divalent metal cation</name>
        <dbReference type="ChEBI" id="CHEBI:60240"/>
    </cofactor>
    <text evidence="6">Binds 2 divalent metal cations per subunit. Site 1 may preferentially bind zinc ions, while site 2 has a preference for magnesium and/or manganese ions.</text>
</comment>
<dbReference type="Proteomes" id="UP001178507">
    <property type="component" value="Unassembled WGS sequence"/>
</dbReference>
<evidence type="ECO:0000256" key="1">
    <source>
        <dbReference type="ARBA" id="ARBA00022723"/>
    </source>
</evidence>
<dbReference type="SMART" id="SM00471">
    <property type="entry name" value="HDc"/>
    <property type="match status" value="1"/>
</dbReference>
<comment type="similarity">
    <text evidence="6">Belongs to the cyclic nucleotide phosphodiesterase family.</text>
</comment>
<organism evidence="8 9">
    <name type="scientific">Effrenium voratum</name>
    <dbReference type="NCBI Taxonomy" id="2562239"/>
    <lineage>
        <taxon>Eukaryota</taxon>
        <taxon>Sar</taxon>
        <taxon>Alveolata</taxon>
        <taxon>Dinophyceae</taxon>
        <taxon>Suessiales</taxon>
        <taxon>Symbiodiniaceae</taxon>
        <taxon>Effrenium</taxon>
    </lineage>
</organism>
<dbReference type="InterPro" id="IPR023088">
    <property type="entry name" value="PDEase"/>
</dbReference>
<dbReference type="InterPro" id="IPR002073">
    <property type="entry name" value="PDEase_catalytic_dom"/>
</dbReference>
<evidence type="ECO:0000256" key="6">
    <source>
        <dbReference type="RuleBase" id="RU363067"/>
    </source>
</evidence>
<feature type="binding site" evidence="5">
    <location>
        <position position="261"/>
    </location>
    <ligand>
        <name>Zn(2+)</name>
        <dbReference type="ChEBI" id="CHEBI:29105"/>
        <label>1</label>
    </ligand>
</feature>
<evidence type="ECO:0000256" key="3">
    <source>
        <dbReference type="PIRSR" id="PIRSR623088-1"/>
    </source>
</evidence>
<dbReference type="Gene3D" id="1.10.1300.10">
    <property type="entry name" value="3'5'-cyclic nucleotide phosphodiesterase, catalytic domain"/>
    <property type="match status" value="1"/>
</dbReference>
<dbReference type="EMBL" id="CAUJNA010003205">
    <property type="protein sequence ID" value="CAJ1395655.1"/>
    <property type="molecule type" value="Genomic_DNA"/>
</dbReference>
<proteinExistence type="inferred from homology"/>
<feature type="active site" description="Proton donor" evidence="3">
    <location>
        <position position="221"/>
    </location>
</feature>
<comment type="caution">
    <text evidence="8">The sequence shown here is derived from an EMBL/GenBank/DDBJ whole genome shotgun (WGS) entry which is preliminary data.</text>
</comment>
<protein>
    <recommendedName>
        <fullName evidence="6">Phosphodiesterase</fullName>
        <ecNumber evidence="6">3.1.4.-</ecNumber>
    </recommendedName>
</protein>
<keyword evidence="2 6" id="KW-0378">Hydrolase</keyword>
<dbReference type="InterPro" id="IPR023174">
    <property type="entry name" value="PDEase_CS"/>
</dbReference>
<feature type="binding site" evidence="4">
    <location>
        <begin position="221"/>
        <end position="225"/>
    </location>
    <ligand>
        <name>AMP</name>
        <dbReference type="ChEBI" id="CHEBI:456215"/>
    </ligand>
</feature>
<name>A0AA36IZC5_9DINO</name>
<dbReference type="GO" id="GO:0004114">
    <property type="term" value="F:3',5'-cyclic-nucleotide phosphodiesterase activity"/>
    <property type="evidence" value="ECO:0007669"/>
    <property type="project" value="InterPro"/>
</dbReference>
<accession>A0AA36IZC5</accession>
<dbReference type="PROSITE" id="PS00126">
    <property type="entry name" value="PDEASE_I_1"/>
    <property type="match status" value="1"/>
</dbReference>
<evidence type="ECO:0000256" key="4">
    <source>
        <dbReference type="PIRSR" id="PIRSR623088-2"/>
    </source>
</evidence>
<feature type="binding site" evidence="5">
    <location>
        <position position="262"/>
    </location>
    <ligand>
        <name>Zn(2+)</name>
        <dbReference type="ChEBI" id="CHEBI:29105"/>
        <label>2</label>
    </ligand>
</feature>
<gene>
    <name evidence="8" type="ORF">EVOR1521_LOCUS20038</name>
</gene>
<evidence type="ECO:0000313" key="8">
    <source>
        <dbReference type="EMBL" id="CAJ1395655.1"/>
    </source>
</evidence>
<dbReference type="CDD" id="cd00077">
    <property type="entry name" value="HDc"/>
    <property type="match status" value="1"/>
</dbReference>
<dbReference type="SUPFAM" id="SSF109604">
    <property type="entry name" value="HD-domain/PDEase-like"/>
    <property type="match status" value="1"/>
</dbReference>
<dbReference type="EC" id="3.1.4.-" evidence="6"/>
<evidence type="ECO:0000259" key="7">
    <source>
        <dbReference type="PROSITE" id="PS51845"/>
    </source>
</evidence>
<feature type="binding site" evidence="5">
    <location>
        <position position="262"/>
    </location>
    <ligand>
        <name>Zn(2+)</name>
        <dbReference type="ChEBI" id="CHEBI:29105"/>
        <label>1</label>
    </ligand>
</feature>
<feature type="binding site" evidence="5">
    <location>
        <position position="387"/>
    </location>
    <ligand>
        <name>Zn(2+)</name>
        <dbReference type="ChEBI" id="CHEBI:29105"/>
        <label>1</label>
    </ligand>
</feature>
<reference evidence="8" key="1">
    <citation type="submission" date="2023-08" db="EMBL/GenBank/DDBJ databases">
        <authorList>
            <person name="Chen Y."/>
            <person name="Shah S."/>
            <person name="Dougan E. K."/>
            <person name="Thang M."/>
            <person name="Chan C."/>
        </authorList>
    </citation>
    <scope>NUCLEOTIDE SEQUENCE</scope>
</reference>
<dbReference type="AlphaFoldDB" id="A0AA36IZC5"/>
<evidence type="ECO:0000256" key="2">
    <source>
        <dbReference type="ARBA" id="ARBA00022801"/>
    </source>
</evidence>
<dbReference type="InterPro" id="IPR003607">
    <property type="entry name" value="HD/PDEase_dom"/>
</dbReference>
<feature type="binding site" evidence="4">
    <location>
        <position position="262"/>
    </location>
    <ligand>
        <name>AMP</name>
        <dbReference type="ChEBI" id="CHEBI:456215"/>
    </ligand>
</feature>
<dbReference type="InterPro" id="IPR036971">
    <property type="entry name" value="PDEase_catalytic_dom_sf"/>
</dbReference>
<evidence type="ECO:0000256" key="5">
    <source>
        <dbReference type="PIRSR" id="PIRSR623088-3"/>
    </source>
</evidence>